<proteinExistence type="predicted"/>
<dbReference type="InterPro" id="IPR014867">
    <property type="entry name" value="Spore_coat_CotH_CotH2/3/7"/>
</dbReference>
<evidence type="ECO:0000313" key="3">
    <source>
        <dbReference type="Proteomes" id="UP000237222"/>
    </source>
</evidence>
<organism evidence="2 3">
    <name type="scientific">Zhongshania marina</name>
    <dbReference type="NCBI Taxonomy" id="2304603"/>
    <lineage>
        <taxon>Bacteria</taxon>
        <taxon>Pseudomonadati</taxon>
        <taxon>Pseudomonadota</taxon>
        <taxon>Gammaproteobacteria</taxon>
        <taxon>Cellvibrionales</taxon>
        <taxon>Spongiibacteraceae</taxon>
        <taxon>Zhongshania</taxon>
    </lineage>
</organism>
<dbReference type="Pfam" id="PF08757">
    <property type="entry name" value="CotH"/>
    <property type="match status" value="1"/>
</dbReference>
<sequence>MDYTKTVTIFTLCLVLFACGGGGGGGSSAPDVNIAPSISGAPANHITVGENYRFAPTFSDPNSDTLTFSIINKPSWAEFDVTTGILSGTADQLGITENISISVSDGEFATSLPAFSLRVHEIENSTISIRISGASDLYDFDVVLNEDEANEQVLSIQGNGDYSFEEQVSYKQPYAVDIKRHPARQDCEVAGGSGIASGPVPIIKINCADDESAELFDINVLHKYRITMTADEWNAFVLDTERARYDNRDSENDVKDNLWTHSEIYRKVDVERVDATTGEVLDQFDNVGFKMRGNNSRQWPEYWVRYNSDTKPDEGQPNRFHFSLKFSEKFNDDEGVYACIDASGNPAAVSGAPCWKRVSLDHPEIPENDDRTLKGIEKLNFKFNKDDPTYARELLSHDILTQIGAPTSRMAYAAIEIVITGEAGQKLFNKPLPQTHKMGIYMVEEPIDKLYLQRYFGKNGYLFKVGGADLTDTVNPNCLPYENDDKASTGYINENFCRIGIEKSDPSSRQEWLGIDNYLNPDFVNSDINDGGEVSQFAPYRPNYDLKEKKGSIIEARIALQNFMLFLQSNPTADELNEQFDVLGFIKAQAADIVTGAVDHYTRVGNNYYLYLNPLNDKWTYLVYDYDFSFRDRHPDYWGNSTNFQNIADTRIFPNGITPAWNEGTSSWIDPILWTIVFSKEENKTILYQEIKSLLNNQLNWEGNLKHVLNTRNNLIKDTILDASISIKGKCDTDYNETALGLSEHSPCDNGDISIKEYVEWRQRVLGEELDAAGI</sequence>
<keyword evidence="1" id="KW-0732">Signal</keyword>
<dbReference type="SUPFAM" id="SSF49313">
    <property type="entry name" value="Cadherin-like"/>
    <property type="match status" value="1"/>
</dbReference>
<feature type="chain" id="PRO_5015665460" description="Dystroglycan-type cadherin-like domain-containing protein" evidence="1">
    <location>
        <begin position="21"/>
        <end position="775"/>
    </location>
</feature>
<dbReference type="PANTHER" id="PTHR40050">
    <property type="entry name" value="INNER SPORE COAT PROTEIN H"/>
    <property type="match status" value="1"/>
</dbReference>
<dbReference type="GO" id="GO:0005509">
    <property type="term" value="F:calcium ion binding"/>
    <property type="evidence" value="ECO:0007669"/>
    <property type="project" value="InterPro"/>
</dbReference>
<feature type="signal peptide" evidence="1">
    <location>
        <begin position="1"/>
        <end position="20"/>
    </location>
</feature>
<comment type="caution">
    <text evidence="2">The sequence shown here is derived from an EMBL/GenBank/DDBJ whole genome shotgun (WGS) entry which is preliminary data.</text>
</comment>
<evidence type="ECO:0000256" key="1">
    <source>
        <dbReference type="SAM" id="SignalP"/>
    </source>
</evidence>
<dbReference type="GO" id="GO:0016020">
    <property type="term" value="C:membrane"/>
    <property type="evidence" value="ECO:0007669"/>
    <property type="project" value="InterPro"/>
</dbReference>
<dbReference type="PANTHER" id="PTHR40050:SF1">
    <property type="entry name" value="INNER SPORE COAT PROTEIN H"/>
    <property type="match status" value="1"/>
</dbReference>
<dbReference type="EMBL" id="PQGG01000016">
    <property type="protein sequence ID" value="POP53357.1"/>
    <property type="molecule type" value="Genomic_DNA"/>
</dbReference>
<evidence type="ECO:0008006" key="4">
    <source>
        <dbReference type="Google" id="ProtNLM"/>
    </source>
</evidence>
<dbReference type="Pfam" id="PF05345">
    <property type="entry name" value="He_PIG"/>
    <property type="match status" value="1"/>
</dbReference>
<dbReference type="InterPro" id="IPR015919">
    <property type="entry name" value="Cadherin-like_sf"/>
</dbReference>
<accession>A0A2S4HH92</accession>
<evidence type="ECO:0000313" key="2">
    <source>
        <dbReference type="EMBL" id="POP53357.1"/>
    </source>
</evidence>
<protein>
    <recommendedName>
        <fullName evidence="4">Dystroglycan-type cadherin-like domain-containing protein</fullName>
    </recommendedName>
</protein>
<dbReference type="OrthoDB" id="5711546at2"/>
<dbReference type="RefSeq" id="WP_103683753.1">
    <property type="nucleotide sequence ID" value="NZ_PQGG01000016.1"/>
</dbReference>
<dbReference type="PROSITE" id="PS51257">
    <property type="entry name" value="PROKAR_LIPOPROTEIN"/>
    <property type="match status" value="1"/>
</dbReference>
<dbReference type="Proteomes" id="UP000237222">
    <property type="component" value="Unassembled WGS sequence"/>
</dbReference>
<reference evidence="2" key="1">
    <citation type="submission" date="2018-01" db="EMBL/GenBank/DDBJ databases">
        <authorList>
            <person name="Yu X.-D."/>
        </authorList>
    </citation>
    <scope>NUCLEOTIDE SEQUENCE</scope>
    <source>
        <strain evidence="2">ZX-21</strain>
    </source>
</reference>
<name>A0A2S4HH92_9GAMM</name>
<gene>
    <name evidence="2" type="ORF">C0068_06865</name>
</gene>
<dbReference type="Gene3D" id="2.60.40.10">
    <property type="entry name" value="Immunoglobulins"/>
    <property type="match status" value="1"/>
</dbReference>
<dbReference type="InterPro" id="IPR013783">
    <property type="entry name" value="Ig-like_fold"/>
</dbReference>
<dbReference type="AlphaFoldDB" id="A0A2S4HH92"/>